<dbReference type="EMBL" id="SLWX01000010">
    <property type="protein sequence ID" value="TCO75158.1"/>
    <property type="molecule type" value="Genomic_DNA"/>
</dbReference>
<proteinExistence type="predicted"/>
<sequence length="214" mass="23402">MKHRNLLIIGASKGIGRRAVDCALERGCSVRAMARDAGKINLEHERLEKFSGDATDADDVRRALEGIDAVIVAIGVLAGITRLLRPVTVFSRATEVLVDEMDATGPKRLVVVTGYGAGETRGAMNAVEELGHTILLGRAYADKSVQEKIVERSSLDWTIVRPTILTNGRATGRYRVLVNPESWRNGFISRADVAHFLVECALDKKYLHEAPVLN</sequence>
<evidence type="ECO:0000259" key="1">
    <source>
        <dbReference type="Pfam" id="PF13460"/>
    </source>
</evidence>
<dbReference type="InterPro" id="IPR016040">
    <property type="entry name" value="NAD(P)-bd_dom"/>
</dbReference>
<dbReference type="Gene3D" id="3.40.50.720">
    <property type="entry name" value="NAD(P)-binding Rossmann-like Domain"/>
    <property type="match status" value="1"/>
</dbReference>
<evidence type="ECO:0000313" key="3">
    <source>
        <dbReference type="Proteomes" id="UP000294980"/>
    </source>
</evidence>
<evidence type="ECO:0000313" key="2">
    <source>
        <dbReference type="EMBL" id="TCO75158.1"/>
    </source>
</evidence>
<dbReference type="PANTHER" id="PTHR15020:SF50">
    <property type="entry name" value="UPF0659 PROTEIN YMR090W"/>
    <property type="match status" value="1"/>
</dbReference>
<dbReference type="PANTHER" id="PTHR15020">
    <property type="entry name" value="FLAVIN REDUCTASE-RELATED"/>
    <property type="match status" value="1"/>
</dbReference>
<comment type="caution">
    <text evidence="2">The sequence shown here is derived from an EMBL/GenBank/DDBJ whole genome shotgun (WGS) entry which is preliminary data.</text>
</comment>
<dbReference type="SUPFAM" id="SSF51735">
    <property type="entry name" value="NAD(P)-binding Rossmann-fold domains"/>
    <property type="match status" value="1"/>
</dbReference>
<dbReference type="Pfam" id="PF13460">
    <property type="entry name" value="NAD_binding_10"/>
    <property type="match status" value="1"/>
</dbReference>
<dbReference type="Proteomes" id="UP000294980">
    <property type="component" value="Unassembled WGS sequence"/>
</dbReference>
<accession>A0A4R2KY08</accession>
<dbReference type="RefSeq" id="WP_117318434.1">
    <property type="nucleotide sequence ID" value="NZ_QQSW01000014.1"/>
</dbReference>
<protein>
    <submittedName>
        <fullName evidence="2">Putative NADH-flavin reductase</fullName>
    </submittedName>
</protein>
<dbReference type="InterPro" id="IPR036291">
    <property type="entry name" value="NAD(P)-bd_dom_sf"/>
</dbReference>
<gene>
    <name evidence="2" type="ORF">EV688_110113</name>
</gene>
<dbReference type="AlphaFoldDB" id="A0A4R2KY08"/>
<feature type="domain" description="NAD(P)-binding" evidence="1">
    <location>
        <begin position="10"/>
        <end position="203"/>
    </location>
</feature>
<name>A0A4R2KY08_9GAMM</name>
<dbReference type="OrthoDB" id="9803892at2"/>
<keyword evidence="3" id="KW-1185">Reference proteome</keyword>
<reference evidence="2 3" key="1">
    <citation type="submission" date="2019-03" db="EMBL/GenBank/DDBJ databases">
        <title>Genomic Encyclopedia of Type Strains, Phase IV (KMG-IV): sequencing the most valuable type-strain genomes for metagenomic binning, comparative biology and taxonomic classification.</title>
        <authorList>
            <person name="Goeker M."/>
        </authorList>
    </citation>
    <scope>NUCLEOTIDE SEQUENCE [LARGE SCALE GENOMIC DNA]</scope>
    <source>
        <strain evidence="2 3">DSM 23344</strain>
    </source>
</reference>
<organism evidence="2 3">
    <name type="scientific">Chromatocurvus halotolerans</name>
    <dbReference type="NCBI Taxonomy" id="1132028"/>
    <lineage>
        <taxon>Bacteria</taxon>
        <taxon>Pseudomonadati</taxon>
        <taxon>Pseudomonadota</taxon>
        <taxon>Gammaproteobacteria</taxon>
        <taxon>Cellvibrionales</taxon>
        <taxon>Halieaceae</taxon>
        <taxon>Chromatocurvus</taxon>
    </lineage>
</organism>